<evidence type="ECO:0000313" key="3">
    <source>
        <dbReference type="Proteomes" id="UP000216446"/>
    </source>
</evidence>
<gene>
    <name evidence="2" type="ORF">BSZ36_15530</name>
</gene>
<dbReference type="InParanoid" id="A0A259U2P2"/>
<evidence type="ECO:0000313" key="2">
    <source>
        <dbReference type="EMBL" id="OZC04269.1"/>
    </source>
</evidence>
<dbReference type="Proteomes" id="UP000216446">
    <property type="component" value="Unassembled WGS sequence"/>
</dbReference>
<dbReference type="EMBL" id="MQWB01000001">
    <property type="protein sequence ID" value="OZC04269.1"/>
    <property type="molecule type" value="Genomic_DNA"/>
</dbReference>
<dbReference type="RefSeq" id="WP_094550553.1">
    <property type="nucleotide sequence ID" value="NZ_MQWB01000001.1"/>
</dbReference>
<dbReference type="AlphaFoldDB" id="A0A259U2P2"/>
<name>A0A259U2P2_9BACT</name>
<dbReference type="OrthoDB" id="3393679at2"/>
<comment type="caution">
    <text evidence="2">The sequence shown here is derived from an EMBL/GenBank/DDBJ whole genome shotgun (WGS) entry which is preliminary data.</text>
</comment>
<dbReference type="Pfam" id="PF24837">
    <property type="entry name" value="AMIN-like"/>
    <property type="match status" value="1"/>
</dbReference>
<proteinExistence type="predicted"/>
<protein>
    <recommendedName>
        <fullName evidence="1">AMIN-like domain-containing protein</fullName>
    </recommendedName>
</protein>
<keyword evidence="3" id="KW-1185">Reference proteome</keyword>
<feature type="domain" description="AMIN-like" evidence="1">
    <location>
        <begin position="58"/>
        <end position="185"/>
    </location>
</feature>
<sequence>MMRTALLLFLLAGCATEPVPSPQPLAPEAPQPIAADVPDDTEWTSEPIVLPGEASDVVVTEMRVAAHLDAAPGYDRVVFEFEGGQPGVDVRTVDAATACGSGEPLAVPGASILYVSLIGARGFTEDGTETIRHSPGSPRLPALIGTVPACDFEGRLEWALGLASPEAYRITRLHNPERLAVDIRHPLPD</sequence>
<dbReference type="InterPro" id="IPR056303">
    <property type="entry name" value="AMIN-like"/>
</dbReference>
<accession>A0A259U2P2</accession>
<evidence type="ECO:0000259" key="1">
    <source>
        <dbReference type="Pfam" id="PF24837"/>
    </source>
</evidence>
<reference evidence="2 3" key="1">
    <citation type="submission" date="2016-11" db="EMBL/GenBank/DDBJ databases">
        <title>Study of marine rhodopsin-containing bacteria.</title>
        <authorList>
            <person name="Yoshizawa S."/>
            <person name="Kumagai Y."/>
            <person name="Kogure K."/>
        </authorList>
    </citation>
    <scope>NUCLEOTIDE SEQUENCE [LARGE SCALE GENOMIC DNA]</scope>
    <source>
        <strain evidence="2 3">SG-29</strain>
    </source>
</reference>
<organism evidence="2 3">
    <name type="scientific">Rubricoccus marinus</name>
    <dbReference type="NCBI Taxonomy" id="716817"/>
    <lineage>
        <taxon>Bacteria</taxon>
        <taxon>Pseudomonadati</taxon>
        <taxon>Rhodothermota</taxon>
        <taxon>Rhodothermia</taxon>
        <taxon>Rhodothermales</taxon>
        <taxon>Rubricoccaceae</taxon>
        <taxon>Rubricoccus</taxon>
    </lineage>
</organism>